<feature type="transmembrane region" description="Helical" evidence="1">
    <location>
        <begin position="174"/>
        <end position="192"/>
    </location>
</feature>
<feature type="transmembrane region" description="Helical" evidence="1">
    <location>
        <begin position="240"/>
        <end position="261"/>
    </location>
</feature>
<name>A0A068VTQ4_PROFF</name>
<evidence type="ECO:0000256" key="1">
    <source>
        <dbReference type="SAM" id="Phobius"/>
    </source>
</evidence>
<dbReference type="PATRIC" id="fig|66712.6.peg.1451"/>
<sequence>MIAKLWKHEWLDNRRTLLGVAGASALVSLLASAGVALGLPDYGFSFIAGAVAVALPAVVTVLLLWSYWKTMYGRLGYFTGTIPVRGRVVFAAKLTFTLAACVLAALEGVALFLVLMIAREREWTTPAALMADFWKLLTGAPHVGLWVLALVVVELACMLVQLVAGISIGQGPHLVRQGVAGSVIVLIALYLVNQLTNLASMVLIPASLRIGGPEAGHVVWSPMLGGLFNGSFHSGASADLLGLGFIPVTIVLTAVVAWLAVRSIERHTSLR</sequence>
<feature type="transmembrane region" description="Helical" evidence="1">
    <location>
        <begin position="46"/>
        <end position="68"/>
    </location>
</feature>
<dbReference type="EMBL" id="LM676436">
    <property type="protein sequence ID" value="CEP27426.1"/>
    <property type="molecule type" value="Genomic_DNA"/>
</dbReference>
<proteinExistence type="predicted"/>
<organism evidence="2">
    <name type="scientific">Propionibacterium freudenreichii subsp. freudenreichii</name>
    <dbReference type="NCBI Taxonomy" id="66712"/>
    <lineage>
        <taxon>Bacteria</taxon>
        <taxon>Bacillati</taxon>
        <taxon>Actinomycetota</taxon>
        <taxon>Actinomycetes</taxon>
        <taxon>Propionibacteriales</taxon>
        <taxon>Propionibacteriaceae</taxon>
        <taxon>Propionibacterium</taxon>
    </lineage>
</organism>
<feature type="transmembrane region" description="Helical" evidence="1">
    <location>
        <begin position="88"/>
        <end position="118"/>
    </location>
</feature>
<keyword evidence="1" id="KW-0472">Membrane</keyword>
<keyword evidence="1" id="KW-0812">Transmembrane</keyword>
<dbReference type="RefSeq" id="WP_013161369.1">
    <property type="nucleotide sequence ID" value="NZ_CP010341.1"/>
</dbReference>
<protein>
    <submittedName>
        <fullName evidence="2">Hypothetical membrane protein</fullName>
    </submittedName>
</protein>
<dbReference type="AlphaFoldDB" id="A0A068VTQ4"/>
<dbReference type="KEGG" id="pfre:RM25_1422"/>
<gene>
    <name evidence="2" type="ORF">PFCIRM138_01535</name>
</gene>
<evidence type="ECO:0000313" key="2">
    <source>
        <dbReference type="EMBL" id="CEP27426.1"/>
    </source>
</evidence>
<accession>A0A068VTQ4</accession>
<feature type="transmembrane region" description="Helical" evidence="1">
    <location>
        <begin position="143"/>
        <end position="162"/>
    </location>
</feature>
<reference evidence="2" key="1">
    <citation type="submission" date="2014-08" db="EMBL/GenBank/DDBJ databases">
        <authorList>
            <person name="Falentin Helene"/>
        </authorList>
    </citation>
    <scope>NUCLEOTIDE SEQUENCE</scope>
</reference>
<keyword evidence="1" id="KW-1133">Transmembrane helix</keyword>